<dbReference type="PANTHER" id="PTHR23505">
    <property type="entry name" value="SPINSTER"/>
    <property type="match status" value="1"/>
</dbReference>
<keyword evidence="4 7" id="KW-1133">Transmembrane helix</keyword>
<feature type="transmembrane region" description="Helical" evidence="7">
    <location>
        <begin position="58"/>
        <end position="84"/>
    </location>
</feature>
<evidence type="ECO:0000313" key="9">
    <source>
        <dbReference type="Proteomes" id="UP001432027"/>
    </source>
</evidence>
<feature type="transmembrane region" description="Helical" evidence="7">
    <location>
        <begin position="117"/>
        <end position="140"/>
    </location>
</feature>
<evidence type="ECO:0000256" key="3">
    <source>
        <dbReference type="ARBA" id="ARBA00022692"/>
    </source>
</evidence>
<feature type="transmembrane region" description="Helical" evidence="7">
    <location>
        <begin position="212"/>
        <end position="231"/>
    </location>
</feature>
<feature type="non-terminal residue" evidence="8">
    <location>
        <position position="392"/>
    </location>
</feature>
<feature type="transmembrane region" description="Helical" evidence="7">
    <location>
        <begin position="282"/>
        <end position="305"/>
    </location>
</feature>
<feature type="transmembrane region" description="Helical" evidence="7">
    <location>
        <begin position="251"/>
        <end position="270"/>
    </location>
</feature>
<evidence type="ECO:0000256" key="1">
    <source>
        <dbReference type="ARBA" id="ARBA00004141"/>
    </source>
</evidence>
<evidence type="ECO:0000313" key="8">
    <source>
        <dbReference type="EMBL" id="GMS99589.1"/>
    </source>
</evidence>
<feature type="transmembrane region" description="Helical" evidence="7">
    <location>
        <begin position="90"/>
        <end position="110"/>
    </location>
</feature>
<dbReference type="GO" id="GO:0016020">
    <property type="term" value="C:membrane"/>
    <property type="evidence" value="ECO:0007669"/>
    <property type="project" value="UniProtKB-SubCell"/>
</dbReference>
<sequence>LMTAFSTFRISGIVPLIQQQFNVNDAQTATIRTSSSVAHTATLALVWIFGDVFERRKLFLISVAAWISLCLLAIILGSTSFVIFVAFRSLAAAAASVYGVLVPVMLADLFRDRALGVALMCIAASELFSTHFTNILNSWIVTSGVPWQSGLVAGPFLAVVPLLGLACAGKTFRSVERSVQRRGLGRSFTNAFSIFSIKSYVLLSAECSLRMFFTRAFWFWYPTMLFSAWTYSPSTFLGLSYTTFLTTDVPLVRSGLRISGCGLICFLKSWRHGTGPFSIRKGFARAYPIVVCVGASIKTLAYVAALLLLDVNAVTCQVAIFLVGLGGAANLNLSQQMMLMVVPSNSRAAAVALSRLVSGIVASPSAQVVGMVSDAIRGDSTLPYDRFHAYQL</sequence>
<evidence type="ECO:0000256" key="2">
    <source>
        <dbReference type="ARBA" id="ARBA00022448"/>
    </source>
</evidence>
<evidence type="ECO:0000256" key="7">
    <source>
        <dbReference type="SAM" id="Phobius"/>
    </source>
</evidence>
<dbReference type="GO" id="GO:0022857">
    <property type="term" value="F:transmembrane transporter activity"/>
    <property type="evidence" value="ECO:0007669"/>
    <property type="project" value="InterPro"/>
</dbReference>
<evidence type="ECO:0008006" key="10">
    <source>
        <dbReference type="Google" id="ProtNLM"/>
    </source>
</evidence>
<evidence type="ECO:0000256" key="6">
    <source>
        <dbReference type="ARBA" id="ARBA00024338"/>
    </source>
</evidence>
<keyword evidence="9" id="KW-1185">Reference proteome</keyword>
<organism evidence="8 9">
    <name type="scientific">Pristionchus entomophagus</name>
    <dbReference type="NCBI Taxonomy" id="358040"/>
    <lineage>
        <taxon>Eukaryota</taxon>
        <taxon>Metazoa</taxon>
        <taxon>Ecdysozoa</taxon>
        <taxon>Nematoda</taxon>
        <taxon>Chromadorea</taxon>
        <taxon>Rhabditida</taxon>
        <taxon>Rhabditina</taxon>
        <taxon>Diplogasteromorpha</taxon>
        <taxon>Diplogasteroidea</taxon>
        <taxon>Neodiplogasteridae</taxon>
        <taxon>Pristionchus</taxon>
    </lineage>
</organism>
<keyword evidence="3 7" id="KW-0812">Transmembrane</keyword>
<proteinExistence type="inferred from homology"/>
<comment type="caution">
    <text evidence="8">The sequence shown here is derived from an EMBL/GenBank/DDBJ whole genome shotgun (WGS) entry which is preliminary data.</text>
</comment>
<keyword evidence="5 7" id="KW-0472">Membrane</keyword>
<feature type="non-terminal residue" evidence="8">
    <location>
        <position position="1"/>
    </location>
</feature>
<feature type="transmembrane region" description="Helical" evidence="7">
    <location>
        <begin position="311"/>
        <end position="331"/>
    </location>
</feature>
<accession>A0AAV5TZJ0</accession>
<dbReference type="InterPro" id="IPR044770">
    <property type="entry name" value="MFS_spinster-like"/>
</dbReference>
<dbReference type="Gene3D" id="1.20.1250.20">
    <property type="entry name" value="MFS general substrate transporter like domains"/>
    <property type="match status" value="1"/>
</dbReference>
<gene>
    <name evidence="8" type="ORF">PENTCL1PPCAC_21764</name>
</gene>
<name>A0AAV5TZJ0_9BILA</name>
<dbReference type="EMBL" id="BTSX01000005">
    <property type="protein sequence ID" value="GMS99589.1"/>
    <property type="molecule type" value="Genomic_DNA"/>
</dbReference>
<dbReference type="Pfam" id="PF07690">
    <property type="entry name" value="MFS_1"/>
    <property type="match status" value="1"/>
</dbReference>
<comment type="similarity">
    <text evidence="6">Belongs to the major facilitator superfamily. Spinster (TC 2.A.1.49) family.</text>
</comment>
<keyword evidence="2" id="KW-0813">Transport</keyword>
<dbReference type="InterPro" id="IPR036259">
    <property type="entry name" value="MFS_trans_sf"/>
</dbReference>
<dbReference type="Proteomes" id="UP001432027">
    <property type="component" value="Unassembled WGS sequence"/>
</dbReference>
<comment type="subcellular location">
    <subcellularLocation>
        <location evidence="1">Membrane</location>
        <topology evidence="1">Multi-pass membrane protein</topology>
    </subcellularLocation>
</comment>
<dbReference type="PANTHER" id="PTHR23505:SF79">
    <property type="entry name" value="PROTEIN SPINSTER"/>
    <property type="match status" value="1"/>
</dbReference>
<dbReference type="InterPro" id="IPR011701">
    <property type="entry name" value="MFS"/>
</dbReference>
<dbReference type="AlphaFoldDB" id="A0AAV5TZJ0"/>
<evidence type="ECO:0000256" key="4">
    <source>
        <dbReference type="ARBA" id="ARBA00022989"/>
    </source>
</evidence>
<feature type="transmembrane region" description="Helical" evidence="7">
    <location>
        <begin position="152"/>
        <end position="172"/>
    </location>
</feature>
<dbReference type="SUPFAM" id="SSF103473">
    <property type="entry name" value="MFS general substrate transporter"/>
    <property type="match status" value="1"/>
</dbReference>
<reference evidence="8" key="1">
    <citation type="submission" date="2023-10" db="EMBL/GenBank/DDBJ databases">
        <title>Genome assembly of Pristionchus species.</title>
        <authorList>
            <person name="Yoshida K."/>
            <person name="Sommer R.J."/>
        </authorList>
    </citation>
    <scope>NUCLEOTIDE SEQUENCE</scope>
    <source>
        <strain evidence="8">RS0144</strain>
    </source>
</reference>
<protein>
    <recommendedName>
        <fullName evidence="10">Membrane transporter</fullName>
    </recommendedName>
</protein>
<evidence type="ECO:0000256" key="5">
    <source>
        <dbReference type="ARBA" id="ARBA00023136"/>
    </source>
</evidence>